<organism evidence="11 12">
    <name type="scientific">Acer negundo</name>
    <name type="common">Box elder</name>
    <dbReference type="NCBI Taxonomy" id="4023"/>
    <lineage>
        <taxon>Eukaryota</taxon>
        <taxon>Viridiplantae</taxon>
        <taxon>Streptophyta</taxon>
        <taxon>Embryophyta</taxon>
        <taxon>Tracheophyta</taxon>
        <taxon>Spermatophyta</taxon>
        <taxon>Magnoliopsida</taxon>
        <taxon>eudicotyledons</taxon>
        <taxon>Gunneridae</taxon>
        <taxon>Pentapetalae</taxon>
        <taxon>rosids</taxon>
        <taxon>malvids</taxon>
        <taxon>Sapindales</taxon>
        <taxon>Sapindaceae</taxon>
        <taxon>Hippocastanoideae</taxon>
        <taxon>Acereae</taxon>
        <taxon>Acer</taxon>
    </lineage>
</organism>
<dbReference type="SUPFAM" id="SSF51126">
    <property type="entry name" value="Pectin lyase-like"/>
    <property type="match status" value="2"/>
</dbReference>
<dbReference type="PANTHER" id="PTHR31375">
    <property type="match status" value="1"/>
</dbReference>
<evidence type="ECO:0000256" key="10">
    <source>
        <dbReference type="SAM" id="SignalP"/>
    </source>
</evidence>
<accession>A0AAD5NTE3</accession>
<evidence type="ECO:0000256" key="2">
    <source>
        <dbReference type="ARBA" id="ARBA00008834"/>
    </source>
</evidence>
<dbReference type="GO" id="GO:0005975">
    <property type="term" value="P:carbohydrate metabolic process"/>
    <property type="evidence" value="ECO:0007669"/>
    <property type="project" value="InterPro"/>
</dbReference>
<keyword evidence="4" id="KW-0964">Secreted</keyword>
<evidence type="ECO:0000256" key="6">
    <source>
        <dbReference type="ARBA" id="ARBA00023295"/>
    </source>
</evidence>
<reference evidence="11" key="2">
    <citation type="submission" date="2023-02" db="EMBL/GenBank/DDBJ databases">
        <authorList>
            <person name="Swenson N.G."/>
            <person name="Wegrzyn J.L."/>
            <person name="Mcevoy S.L."/>
        </authorList>
    </citation>
    <scope>NUCLEOTIDE SEQUENCE</scope>
    <source>
        <strain evidence="11">91603</strain>
        <tissue evidence="11">Leaf</tissue>
    </source>
</reference>
<dbReference type="SMART" id="SM00710">
    <property type="entry name" value="PbH1"/>
    <property type="match status" value="8"/>
</dbReference>
<gene>
    <name evidence="11" type="ORF">LWI28_008540</name>
</gene>
<sequence length="744" mass="79957">MAIRGKKEHKIVFILGLALISCVANGAHDHLGSRCLLNNVCTLTSQNLVSSQSLTKAWVQACESPTPAKVVIPPGTFEMSPVVLQGPCKSHVTFEIIGTLKADTNVNAYTERTWFLFEEIEGFEIIGPGTLAQVFGDRANVATTLKCNMELPSSIKFSKVKNAIISGFTSLNPPSFHMHVIGCNNFTAHGLTITAPGDSPNTDGMHISTSCNVKVLHCKISTGDDCISIGQGNSDILVSHIDRMWPWTRVGSLGKYSDETNVNRVLVTDCKLTGTTNGARIKTWLASPSLKASSITCQNIVMNMVKNPIIIDQEYGAQKPEGQLIIIRSRSSTTMATQGKDVRISLLLSLALISCVANGADHLAPRRLLTNLCTFDVTHQGVKAGAGQCKQNAVALTKVWVQACQSVAPAKVLIPPGTFEMSAVVLEGPCKNPIIFEIQGTLKADTDKNVYKDRTWFSFEGIDGLQVTGRGTFDGQGPTFWSSSKCNHKNSCNLELPSSIKFCRVTNTVISGFTSLNPPAFHMHVIGSSNFTAHSLTITAPGDSPNTDGMHISTSCNVKVLNCKIGTGDDCISVGQGNTDVTISGIQCGPGHGVSIGSLGKYQDEKNVNKVLVTDSKFTGTTNGARIKTWLNSPNLKATAITFQNLVMDMVKNPIVIDQEYGSKSPVPSNVQLSDIHFRNITGTSTSEATVNVMCSKKFPCCVDMANINLVYKGADKQSEKFQCANAKLTFTGKQNPAPCPCRQ</sequence>
<dbReference type="AlphaFoldDB" id="A0AAD5NTE3"/>
<dbReference type="Proteomes" id="UP001064489">
    <property type="component" value="Chromosome 4"/>
</dbReference>
<comment type="caution">
    <text evidence="11">The sequence shown here is derived from an EMBL/GenBank/DDBJ whole genome shotgun (WGS) entry which is preliminary data.</text>
</comment>
<comment type="similarity">
    <text evidence="2 9">Belongs to the glycosyl hydrolase 28 family.</text>
</comment>
<dbReference type="InterPro" id="IPR012334">
    <property type="entry name" value="Pectin_lyas_fold"/>
</dbReference>
<evidence type="ECO:0000313" key="11">
    <source>
        <dbReference type="EMBL" id="KAI9180830.1"/>
    </source>
</evidence>
<evidence type="ECO:0000256" key="1">
    <source>
        <dbReference type="ARBA" id="ARBA00004191"/>
    </source>
</evidence>
<keyword evidence="3" id="KW-0134">Cell wall</keyword>
<dbReference type="PROSITE" id="PS51257">
    <property type="entry name" value="PROKAR_LIPOPROTEIN"/>
    <property type="match status" value="1"/>
</dbReference>
<comment type="subcellular location">
    <subcellularLocation>
        <location evidence="1">Secreted</location>
        <location evidence="1">Cell wall</location>
    </subcellularLocation>
</comment>
<evidence type="ECO:0000256" key="4">
    <source>
        <dbReference type="ARBA" id="ARBA00022525"/>
    </source>
</evidence>
<evidence type="ECO:0000256" key="3">
    <source>
        <dbReference type="ARBA" id="ARBA00022512"/>
    </source>
</evidence>
<dbReference type="InterPro" id="IPR006626">
    <property type="entry name" value="PbH1"/>
</dbReference>
<evidence type="ECO:0000256" key="8">
    <source>
        <dbReference type="PROSITE-ProRule" id="PRU10052"/>
    </source>
</evidence>
<dbReference type="InterPro" id="IPR000743">
    <property type="entry name" value="Glyco_hydro_28"/>
</dbReference>
<name>A0AAD5NTE3_ACENE</name>
<evidence type="ECO:0000256" key="7">
    <source>
        <dbReference type="ARBA" id="ARBA00023316"/>
    </source>
</evidence>
<evidence type="ECO:0000313" key="12">
    <source>
        <dbReference type="Proteomes" id="UP001064489"/>
    </source>
</evidence>
<reference evidence="11" key="1">
    <citation type="journal article" date="2022" name="Plant J.">
        <title>Strategies of tolerance reflected in two North American maple genomes.</title>
        <authorList>
            <person name="McEvoy S.L."/>
            <person name="Sezen U.U."/>
            <person name="Trouern-Trend A."/>
            <person name="McMahon S.M."/>
            <person name="Schaberg P.G."/>
            <person name="Yang J."/>
            <person name="Wegrzyn J.L."/>
            <person name="Swenson N.G."/>
        </authorList>
    </citation>
    <scope>NUCLEOTIDE SEQUENCE</scope>
    <source>
        <strain evidence="11">91603</strain>
    </source>
</reference>
<proteinExistence type="inferred from homology"/>
<dbReference type="EMBL" id="JAJSOW010000101">
    <property type="protein sequence ID" value="KAI9180830.1"/>
    <property type="molecule type" value="Genomic_DNA"/>
</dbReference>
<dbReference type="InterPro" id="IPR011050">
    <property type="entry name" value="Pectin_lyase_fold/virulence"/>
</dbReference>
<feature type="chain" id="PRO_5042140141" evidence="10">
    <location>
        <begin position="27"/>
        <end position="744"/>
    </location>
</feature>
<evidence type="ECO:0000256" key="5">
    <source>
        <dbReference type="ARBA" id="ARBA00022801"/>
    </source>
</evidence>
<keyword evidence="5 9" id="KW-0378">Hydrolase</keyword>
<dbReference type="GO" id="GO:0004650">
    <property type="term" value="F:polygalacturonase activity"/>
    <property type="evidence" value="ECO:0007669"/>
    <property type="project" value="InterPro"/>
</dbReference>
<keyword evidence="7" id="KW-0961">Cell wall biogenesis/degradation</keyword>
<dbReference type="GO" id="GO:0071555">
    <property type="term" value="P:cell wall organization"/>
    <property type="evidence" value="ECO:0007669"/>
    <property type="project" value="UniProtKB-KW"/>
</dbReference>
<protein>
    <submittedName>
        <fullName evidence="11">Uncharacterized protein</fullName>
    </submittedName>
</protein>
<dbReference type="Gene3D" id="2.160.20.10">
    <property type="entry name" value="Single-stranded right-handed beta-helix, Pectin lyase-like"/>
    <property type="match status" value="2"/>
</dbReference>
<keyword evidence="10" id="KW-0732">Signal</keyword>
<dbReference type="FunFam" id="2.160.20.10:FF:000004">
    <property type="entry name" value="Pectin lyase-like superfamily protein"/>
    <property type="match status" value="1"/>
</dbReference>
<keyword evidence="6 9" id="KW-0326">Glycosidase</keyword>
<dbReference type="PROSITE" id="PS00502">
    <property type="entry name" value="POLYGALACTURONASE"/>
    <property type="match status" value="1"/>
</dbReference>
<evidence type="ECO:0000256" key="9">
    <source>
        <dbReference type="RuleBase" id="RU361169"/>
    </source>
</evidence>
<feature type="active site" evidence="8">
    <location>
        <position position="592"/>
    </location>
</feature>
<keyword evidence="12" id="KW-1185">Reference proteome</keyword>
<feature type="signal peptide" evidence="10">
    <location>
        <begin position="1"/>
        <end position="26"/>
    </location>
</feature>
<dbReference type="Pfam" id="PF00295">
    <property type="entry name" value="Glyco_hydro_28"/>
    <property type="match status" value="2"/>
</dbReference>